<dbReference type="InterPro" id="IPR005467">
    <property type="entry name" value="His_kinase_dom"/>
</dbReference>
<evidence type="ECO:0000256" key="5">
    <source>
        <dbReference type="SAM" id="MobiDB-lite"/>
    </source>
</evidence>
<dbReference type="InterPro" id="IPR003594">
    <property type="entry name" value="HATPase_dom"/>
</dbReference>
<keyword evidence="7" id="KW-0547">Nucleotide-binding</keyword>
<dbReference type="InterPro" id="IPR036890">
    <property type="entry name" value="HATPase_C_sf"/>
</dbReference>
<dbReference type="Gene3D" id="3.30.565.10">
    <property type="entry name" value="Histidine kinase-like ATPase, C-terminal domain"/>
    <property type="match status" value="1"/>
</dbReference>
<dbReference type="SMART" id="SM00387">
    <property type="entry name" value="HATPase_c"/>
    <property type="match status" value="1"/>
</dbReference>
<evidence type="ECO:0000256" key="4">
    <source>
        <dbReference type="ARBA" id="ARBA00023012"/>
    </source>
</evidence>
<comment type="caution">
    <text evidence="7">The sequence shown here is derived from an EMBL/GenBank/DDBJ whole genome shotgun (WGS) entry which is preliminary data.</text>
</comment>
<comment type="catalytic activity">
    <reaction evidence="1">
        <text>ATP + protein L-histidine = ADP + protein N-phospho-L-histidine.</text>
        <dbReference type="EC" id="2.7.13.3"/>
    </reaction>
</comment>
<evidence type="ECO:0000313" key="8">
    <source>
        <dbReference type="Proteomes" id="UP000295244"/>
    </source>
</evidence>
<dbReference type="GO" id="GO:0005524">
    <property type="term" value="F:ATP binding"/>
    <property type="evidence" value="ECO:0007669"/>
    <property type="project" value="UniProtKB-KW"/>
</dbReference>
<keyword evidence="3" id="KW-0418">Kinase</keyword>
<feature type="region of interest" description="Disordered" evidence="5">
    <location>
        <begin position="1"/>
        <end position="33"/>
    </location>
</feature>
<dbReference type="InterPro" id="IPR036390">
    <property type="entry name" value="WH_DNA-bd_sf"/>
</dbReference>
<keyword evidence="4" id="KW-0902">Two-component regulatory system</keyword>
<dbReference type="GO" id="GO:0000160">
    <property type="term" value="P:phosphorelay signal transduction system"/>
    <property type="evidence" value="ECO:0007669"/>
    <property type="project" value="UniProtKB-KW"/>
</dbReference>
<dbReference type="AlphaFoldDB" id="A0A4R1BFJ7"/>
<dbReference type="SUPFAM" id="SSF55874">
    <property type="entry name" value="ATPase domain of HSP90 chaperone/DNA topoisomerase II/histidine kinase"/>
    <property type="match status" value="1"/>
</dbReference>
<accession>A0A4R1BFJ7</accession>
<keyword evidence="8" id="KW-1185">Reference proteome</keyword>
<evidence type="ECO:0000256" key="3">
    <source>
        <dbReference type="ARBA" id="ARBA00022777"/>
    </source>
</evidence>
<dbReference type="OrthoDB" id="9815750at2"/>
<feature type="compositionally biased region" description="Polar residues" evidence="5">
    <location>
        <begin position="1"/>
        <end position="10"/>
    </location>
</feature>
<dbReference type="EC" id="2.7.13.3" evidence="2"/>
<feature type="domain" description="Histidine kinase" evidence="6">
    <location>
        <begin position="159"/>
        <end position="260"/>
    </location>
</feature>
<gene>
    <name evidence="7" type="ORF">E0L93_11700</name>
</gene>
<reference evidence="7 8" key="1">
    <citation type="submission" date="2019-03" db="EMBL/GenBank/DDBJ databases">
        <title>Whole genome sequence of a novel Rubrobacter taiwanensis strain, isolated from Yellowstone National Park.</title>
        <authorList>
            <person name="Freed S."/>
            <person name="Ramaley R.F."/>
            <person name="Kyndt J.A."/>
        </authorList>
    </citation>
    <scope>NUCLEOTIDE SEQUENCE [LARGE SCALE GENOMIC DNA]</scope>
    <source>
        <strain evidence="7 8">Yellowstone</strain>
    </source>
</reference>
<dbReference type="PRINTS" id="PR00344">
    <property type="entry name" value="BCTRLSENSOR"/>
</dbReference>
<dbReference type="GO" id="GO:0004673">
    <property type="term" value="F:protein histidine kinase activity"/>
    <property type="evidence" value="ECO:0007669"/>
    <property type="project" value="UniProtKB-EC"/>
</dbReference>
<dbReference type="Pfam" id="PF02518">
    <property type="entry name" value="HATPase_c"/>
    <property type="match status" value="1"/>
</dbReference>
<sequence length="356" mass="38300">MSISEPSTAIQPDARSAPPGNGETFRRKHQQTGINSVVAGMTGSAESPGRRGTDPQLYPQAVDKVVDNLRNILQIRFSIFNSLARWLWISIIFPVGVARSNRFEPAPGGAEISVRIAVYSGERELEILEVSASRPQSATSKLCAIIFDRVRKLGGRLPEEAVREVLDNLIHAGYRGVVISLLDEGSTLRVSDKGPGIEEKDRAFEFGFTGASPEISSEIRGVGAGLGIARAAAERVGGRVEIEDNIGGGTVVTISCRAPERSEGVGEASAPRKYPDAVPRINISERQQKVLLTVMEYGEVGPSTVADRLEISVSTAYRDLSVLEGNGLVESDESGKRVVTPLGRDLVRAIVKSWVQ</sequence>
<evidence type="ECO:0000256" key="1">
    <source>
        <dbReference type="ARBA" id="ARBA00000085"/>
    </source>
</evidence>
<dbReference type="SUPFAM" id="SSF46785">
    <property type="entry name" value="Winged helix' DNA-binding domain"/>
    <property type="match status" value="1"/>
</dbReference>
<dbReference type="Proteomes" id="UP000295244">
    <property type="component" value="Unassembled WGS sequence"/>
</dbReference>
<evidence type="ECO:0000259" key="6">
    <source>
        <dbReference type="PROSITE" id="PS50109"/>
    </source>
</evidence>
<name>A0A4R1BFJ7_9ACTN</name>
<dbReference type="InterPro" id="IPR002831">
    <property type="entry name" value="Tscrpt_reg_TrmB_N"/>
</dbReference>
<dbReference type="EMBL" id="SKBU01000020">
    <property type="protein sequence ID" value="TCJ15913.1"/>
    <property type="molecule type" value="Genomic_DNA"/>
</dbReference>
<keyword evidence="7" id="KW-0067">ATP-binding</keyword>
<organism evidence="7 8">
    <name type="scientific">Rubrobacter taiwanensis</name>
    <dbReference type="NCBI Taxonomy" id="185139"/>
    <lineage>
        <taxon>Bacteria</taxon>
        <taxon>Bacillati</taxon>
        <taxon>Actinomycetota</taxon>
        <taxon>Rubrobacteria</taxon>
        <taxon>Rubrobacterales</taxon>
        <taxon>Rubrobacteraceae</taxon>
        <taxon>Rubrobacter</taxon>
    </lineage>
</organism>
<keyword evidence="3" id="KW-0808">Transferase</keyword>
<dbReference type="Gene3D" id="1.10.10.10">
    <property type="entry name" value="Winged helix-like DNA-binding domain superfamily/Winged helix DNA-binding domain"/>
    <property type="match status" value="1"/>
</dbReference>
<evidence type="ECO:0000256" key="2">
    <source>
        <dbReference type="ARBA" id="ARBA00012438"/>
    </source>
</evidence>
<dbReference type="InterPro" id="IPR036388">
    <property type="entry name" value="WH-like_DNA-bd_sf"/>
</dbReference>
<evidence type="ECO:0000313" key="7">
    <source>
        <dbReference type="EMBL" id="TCJ15913.1"/>
    </source>
</evidence>
<dbReference type="InterPro" id="IPR004358">
    <property type="entry name" value="Sig_transdc_His_kin-like_C"/>
</dbReference>
<dbReference type="Pfam" id="PF01978">
    <property type="entry name" value="TrmB"/>
    <property type="match status" value="1"/>
</dbReference>
<proteinExistence type="predicted"/>
<protein>
    <recommendedName>
        <fullName evidence="2">histidine kinase</fullName>
        <ecNumber evidence="2">2.7.13.3</ecNumber>
    </recommendedName>
</protein>
<dbReference type="PROSITE" id="PS50109">
    <property type="entry name" value="HIS_KIN"/>
    <property type="match status" value="1"/>
</dbReference>